<protein>
    <submittedName>
        <fullName evidence="2">Uncharacterized protein</fullName>
    </submittedName>
</protein>
<dbReference type="Proteomes" id="UP000187209">
    <property type="component" value="Unassembled WGS sequence"/>
</dbReference>
<gene>
    <name evidence="2" type="ORF">SteCoe_35305</name>
</gene>
<keyword evidence="3" id="KW-1185">Reference proteome</keyword>
<feature type="coiled-coil region" evidence="1">
    <location>
        <begin position="85"/>
        <end position="112"/>
    </location>
</feature>
<evidence type="ECO:0000256" key="1">
    <source>
        <dbReference type="SAM" id="Coils"/>
    </source>
</evidence>
<comment type="caution">
    <text evidence="2">The sequence shown here is derived from an EMBL/GenBank/DDBJ whole genome shotgun (WGS) entry which is preliminary data.</text>
</comment>
<organism evidence="2 3">
    <name type="scientific">Stentor coeruleus</name>
    <dbReference type="NCBI Taxonomy" id="5963"/>
    <lineage>
        <taxon>Eukaryota</taxon>
        <taxon>Sar</taxon>
        <taxon>Alveolata</taxon>
        <taxon>Ciliophora</taxon>
        <taxon>Postciliodesmatophora</taxon>
        <taxon>Heterotrichea</taxon>
        <taxon>Heterotrichida</taxon>
        <taxon>Stentoridae</taxon>
        <taxon>Stentor</taxon>
    </lineage>
</organism>
<evidence type="ECO:0000313" key="2">
    <source>
        <dbReference type="EMBL" id="OMJ67503.1"/>
    </source>
</evidence>
<proteinExistence type="predicted"/>
<accession>A0A1R2ASJ1</accession>
<reference evidence="2 3" key="1">
    <citation type="submission" date="2016-11" db="EMBL/GenBank/DDBJ databases">
        <title>The macronuclear genome of Stentor coeruleus: a giant cell with tiny introns.</title>
        <authorList>
            <person name="Slabodnick M."/>
            <person name="Ruby J.G."/>
            <person name="Reiff S.B."/>
            <person name="Swart E.C."/>
            <person name="Gosai S."/>
            <person name="Prabakaran S."/>
            <person name="Witkowska E."/>
            <person name="Larue G.E."/>
            <person name="Fisher S."/>
            <person name="Freeman R.M."/>
            <person name="Gunawardena J."/>
            <person name="Chu W."/>
            <person name="Stover N.A."/>
            <person name="Gregory B.D."/>
            <person name="Nowacki M."/>
            <person name="Derisi J."/>
            <person name="Roy S.W."/>
            <person name="Marshall W.F."/>
            <person name="Sood P."/>
        </authorList>
    </citation>
    <scope>NUCLEOTIDE SEQUENCE [LARGE SCALE GENOMIC DNA]</scope>
    <source>
        <strain evidence="2">WM001</strain>
    </source>
</reference>
<evidence type="ECO:0000313" key="3">
    <source>
        <dbReference type="Proteomes" id="UP000187209"/>
    </source>
</evidence>
<dbReference type="AlphaFoldDB" id="A0A1R2ASJ1"/>
<name>A0A1R2ASJ1_9CILI</name>
<keyword evidence="1" id="KW-0175">Coiled coil</keyword>
<sequence length="218" mass="25528">MENTSAVYKPIQTNNINLGYSETPELETIDSIAQNQFEDPHSKYEILRRKYLKLYKEHTFLLRNLTFSVPPSQDDEFFESFRASIQIKNNLIKQQEEELKLKSHELNILKSDNDAKNKKIDNLHMCIQDLVKKLRYSDTTTKTISRRRALCSVSTASSLSLSMDSLEISADLYLMNFLVCRLNKNQDISEEEILQYKMALKNIEEKFRELCSKLPLVY</sequence>
<dbReference type="EMBL" id="MPUH01001484">
    <property type="protein sequence ID" value="OMJ67503.1"/>
    <property type="molecule type" value="Genomic_DNA"/>
</dbReference>